<organism evidence="1">
    <name type="scientific">Picea glauca</name>
    <name type="common">White spruce</name>
    <name type="synonym">Pinus glauca</name>
    <dbReference type="NCBI Taxonomy" id="3330"/>
    <lineage>
        <taxon>Eukaryota</taxon>
        <taxon>Viridiplantae</taxon>
        <taxon>Streptophyta</taxon>
        <taxon>Embryophyta</taxon>
        <taxon>Tracheophyta</taxon>
        <taxon>Spermatophyta</taxon>
        <taxon>Pinopsida</taxon>
        <taxon>Pinidae</taxon>
        <taxon>Conifers I</taxon>
        <taxon>Pinales</taxon>
        <taxon>Pinaceae</taxon>
        <taxon>Picea</taxon>
    </lineage>
</organism>
<accession>A0A124GNB3</accession>
<comment type="caution">
    <text evidence="1">The sequence shown here is derived from an EMBL/GenBank/DDBJ whole genome shotgun (WGS) entry which is preliminary data.</text>
</comment>
<geneLocation type="mitochondrion" evidence="1"/>
<dbReference type="AlphaFoldDB" id="A0A124GNB3"/>
<evidence type="ECO:0000313" key="1">
    <source>
        <dbReference type="EMBL" id="KUM48292.1"/>
    </source>
</evidence>
<keyword evidence="1" id="KW-0496">Mitochondrion</keyword>
<reference evidence="1" key="1">
    <citation type="journal article" date="2015" name="Genome Biol. Evol.">
        <title>Organellar Genomes of White Spruce (Picea glauca): Assembly and Annotation.</title>
        <authorList>
            <person name="Jackman S.D."/>
            <person name="Warren R.L."/>
            <person name="Gibb E.A."/>
            <person name="Vandervalk B.P."/>
            <person name="Mohamadi H."/>
            <person name="Chu J."/>
            <person name="Raymond A."/>
            <person name="Pleasance S."/>
            <person name="Coope R."/>
            <person name="Wildung M.R."/>
            <person name="Ritland C.E."/>
            <person name="Bousquet J."/>
            <person name="Jones S.J."/>
            <person name="Bohlmann J."/>
            <person name="Birol I."/>
        </authorList>
    </citation>
    <scope>NUCLEOTIDE SEQUENCE [LARGE SCALE GENOMIC DNA]</scope>
    <source>
        <tissue evidence="1">Flushing bud</tissue>
    </source>
</reference>
<proteinExistence type="predicted"/>
<protein>
    <submittedName>
        <fullName evidence="1">Uncharacterized protein</fullName>
    </submittedName>
</protein>
<gene>
    <name evidence="1" type="ORF">ABT39_MTgene5292</name>
</gene>
<name>A0A124GNB3_PICGL</name>
<sequence length="50" mass="5640">MSLLHSLILRSNPVFKIQNWRSNNVVIPNKMKEIPRVVGGAEDVSIPMIP</sequence>
<dbReference type="EMBL" id="LKAM01000006">
    <property type="protein sequence ID" value="KUM48292.1"/>
    <property type="molecule type" value="Genomic_DNA"/>
</dbReference>